<keyword evidence="2" id="KW-1133">Transmembrane helix</keyword>
<proteinExistence type="predicted"/>
<keyword evidence="2" id="KW-0812">Transmembrane</keyword>
<dbReference type="InterPro" id="IPR020846">
    <property type="entry name" value="MFS_dom"/>
</dbReference>
<feature type="transmembrane region" description="Helical" evidence="2">
    <location>
        <begin position="90"/>
        <end position="111"/>
    </location>
</feature>
<dbReference type="PANTHER" id="PTHR23518:SF2">
    <property type="entry name" value="MAJOR FACILITATOR SUPERFAMILY TRANSPORTER"/>
    <property type="match status" value="1"/>
</dbReference>
<evidence type="ECO:0000256" key="1">
    <source>
        <dbReference type="ARBA" id="ARBA00004141"/>
    </source>
</evidence>
<dbReference type="GO" id="GO:0016020">
    <property type="term" value="C:membrane"/>
    <property type="evidence" value="ECO:0007669"/>
    <property type="project" value="UniProtKB-SubCell"/>
</dbReference>
<evidence type="ECO:0000259" key="3">
    <source>
        <dbReference type="PROSITE" id="PS50850"/>
    </source>
</evidence>
<dbReference type="GO" id="GO:0022857">
    <property type="term" value="F:transmembrane transporter activity"/>
    <property type="evidence" value="ECO:0007669"/>
    <property type="project" value="InterPro"/>
</dbReference>
<feature type="transmembrane region" description="Helical" evidence="2">
    <location>
        <begin position="222"/>
        <end position="241"/>
    </location>
</feature>
<feature type="transmembrane region" description="Helical" evidence="2">
    <location>
        <begin position="302"/>
        <end position="319"/>
    </location>
</feature>
<feature type="transmembrane region" description="Helical" evidence="2">
    <location>
        <begin position="451"/>
        <end position="475"/>
    </location>
</feature>
<dbReference type="AlphaFoldDB" id="A0A7S3XCB0"/>
<dbReference type="Gene3D" id="1.20.1250.20">
    <property type="entry name" value="MFS general substrate transporter like domains"/>
    <property type="match status" value="2"/>
</dbReference>
<dbReference type="SUPFAM" id="SSF103473">
    <property type="entry name" value="MFS general substrate transporter"/>
    <property type="match status" value="1"/>
</dbReference>
<feature type="domain" description="Major facilitator superfamily (MFS) profile" evidence="3">
    <location>
        <begin position="90"/>
        <end position="480"/>
    </location>
</feature>
<dbReference type="EMBL" id="HBIS01002531">
    <property type="protein sequence ID" value="CAE0608437.1"/>
    <property type="molecule type" value="Transcribed_RNA"/>
</dbReference>
<dbReference type="InterPro" id="IPR036259">
    <property type="entry name" value="MFS_trans_sf"/>
</dbReference>
<keyword evidence="2" id="KW-0472">Membrane</keyword>
<feature type="transmembrane region" description="Helical" evidence="2">
    <location>
        <begin position="422"/>
        <end position="445"/>
    </location>
</feature>
<feature type="transmembrane region" description="Helical" evidence="2">
    <location>
        <begin position="131"/>
        <end position="151"/>
    </location>
</feature>
<dbReference type="Pfam" id="PF07690">
    <property type="entry name" value="MFS_1"/>
    <property type="match status" value="1"/>
</dbReference>
<reference evidence="4" key="1">
    <citation type="submission" date="2021-01" db="EMBL/GenBank/DDBJ databases">
        <authorList>
            <person name="Corre E."/>
            <person name="Pelletier E."/>
            <person name="Niang G."/>
            <person name="Scheremetjew M."/>
            <person name="Finn R."/>
            <person name="Kale V."/>
            <person name="Holt S."/>
            <person name="Cochrane G."/>
            <person name="Meng A."/>
            <person name="Brown T."/>
            <person name="Cohen L."/>
        </authorList>
    </citation>
    <scope>NUCLEOTIDE SEQUENCE</scope>
    <source>
        <strain evidence="4">CCMP1897</strain>
    </source>
</reference>
<feature type="transmembrane region" description="Helical" evidence="2">
    <location>
        <begin position="368"/>
        <end position="401"/>
    </location>
</feature>
<accession>A0A7S3XCB0</accession>
<gene>
    <name evidence="4" type="ORF">PSAL00342_LOCUS2254</name>
</gene>
<evidence type="ECO:0000256" key="2">
    <source>
        <dbReference type="SAM" id="Phobius"/>
    </source>
</evidence>
<dbReference type="CDD" id="cd17370">
    <property type="entry name" value="MFS_MJ1317_like"/>
    <property type="match status" value="1"/>
</dbReference>
<dbReference type="InterPro" id="IPR011701">
    <property type="entry name" value="MFS"/>
</dbReference>
<evidence type="ECO:0000313" key="4">
    <source>
        <dbReference type="EMBL" id="CAE0608437.1"/>
    </source>
</evidence>
<dbReference type="PANTHER" id="PTHR23518">
    <property type="entry name" value="C-METHYLTRANSFERASE"/>
    <property type="match status" value="1"/>
</dbReference>
<feature type="transmembrane region" description="Helical" evidence="2">
    <location>
        <begin position="158"/>
        <end position="182"/>
    </location>
</feature>
<feature type="transmembrane region" description="Helical" evidence="2">
    <location>
        <begin position="248"/>
        <end position="266"/>
    </location>
</feature>
<protein>
    <recommendedName>
        <fullName evidence="3">Major facilitator superfamily (MFS) profile domain-containing protein</fullName>
    </recommendedName>
</protein>
<name>A0A7S3XCB0_9CHLO</name>
<comment type="subcellular location">
    <subcellularLocation>
        <location evidence="1">Membrane</location>
        <topology evidence="1">Multi-pass membrane protein</topology>
    </subcellularLocation>
</comment>
<sequence length="485" mass="51791">MECTRRSAGIMAEGLGTVGTKASPWNKARCNDARIRWRPRKTEDAWLRSNPVARASTKKFGKRTMIVPKATKAFRNATTIVPDPENNRSLLGVAAMGFLWTSSSLMVFSLLPVFLKVELGASNTKIGSLEGVAIAAAFFSKVFSGVVSDILGSRTQVIAFGSCMTAIVKPMFAMATSVNLVFAGKLIDRLSKGVRAAPTDALLADLSPKDQRGSAYGINQSMATLGGVAGAAMASLCMLLTKNNYRQTFMLATIPAVLALVVQFFFVRQPSVGVDTEPAVGTPKESKPKQKWSIKDVTQLPFKFWLTLAVVSILYVSRFSEAFVTLRAKAVGWPVAALPGLLIANQLLQSVTTYPLGVLADKSSRKQMLLYGFGVLIAAHVMFITTANIPCVLLGFMLVGLHMSMTQGNIKALVSESIPANLRGTAFSTFSIVTGVALAFGNILAGRMSDALGSTGCFYGGFAATVVATLLLTFIPDEKKQESLA</sequence>
<organism evidence="4">
    <name type="scientific">Picocystis salinarum</name>
    <dbReference type="NCBI Taxonomy" id="88271"/>
    <lineage>
        <taxon>Eukaryota</taxon>
        <taxon>Viridiplantae</taxon>
        <taxon>Chlorophyta</taxon>
        <taxon>Picocystophyceae</taxon>
        <taxon>Picocystales</taxon>
        <taxon>Picocystaceae</taxon>
        <taxon>Picocystis</taxon>
    </lineage>
</organism>
<dbReference type="PROSITE" id="PS50850">
    <property type="entry name" value="MFS"/>
    <property type="match status" value="1"/>
</dbReference>